<proteinExistence type="predicted"/>
<evidence type="ECO:0000313" key="2">
    <source>
        <dbReference type="Proteomes" id="UP000178977"/>
    </source>
</evidence>
<reference evidence="1 2" key="1">
    <citation type="journal article" date="2016" name="Nat. Commun.">
        <title>Thousands of microbial genomes shed light on interconnected biogeochemical processes in an aquifer system.</title>
        <authorList>
            <person name="Anantharaman K."/>
            <person name="Brown C.T."/>
            <person name="Hug L.A."/>
            <person name="Sharon I."/>
            <person name="Castelle C.J."/>
            <person name="Probst A.J."/>
            <person name="Thomas B.C."/>
            <person name="Singh A."/>
            <person name="Wilkins M.J."/>
            <person name="Karaoz U."/>
            <person name="Brodie E.L."/>
            <person name="Williams K.H."/>
            <person name="Hubbard S.S."/>
            <person name="Banfield J.F."/>
        </authorList>
    </citation>
    <scope>NUCLEOTIDE SEQUENCE [LARGE SCALE GENOMIC DNA]</scope>
</reference>
<accession>A0A1G2LBX7</accession>
<sequence length="202" mass="22959">MAEHILVWVANGFDPEDPHRTDEFSRRCLDLALAAYARLKRVRGNSVRFPIINSVVRDRSGRIPLRDILWDEAVRVGVDPADMEFTIETTGSPTDGLAIAKLAKAHPGAAVKVFATTKETAEFFSVMYRAVALRAENHRLDFAIAWPSYSRADLKSRAMYRAMRLVTQAASLSRPMFLLWYHTLNFAYRRRLKGFTGTVRAR</sequence>
<evidence type="ECO:0000313" key="1">
    <source>
        <dbReference type="EMBL" id="OHA09054.1"/>
    </source>
</evidence>
<evidence type="ECO:0008006" key="3">
    <source>
        <dbReference type="Google" id="ProtNLM"/>
    </source>
</evidence>
<organism evidence="1 2">
    <name type="scientific">Candidatus Sungbacteria bacterium RIFCSPLOWO2_01_FULL_60_25</name>
    <dbReference type="NCBI Taxonomy" id="1802281"/>
    <lineage>
        <taxon>Bacteria</taxon>
        <taxon>Candidatus Sungiibacteriota</taxon>
    </lineage>
</organism>
<gene>
    <name evidence="1" type="ORF">A3A44_00655</name>
</gene>
<comment type="caution">
    <text evidence="1">The sequence shown here is derived from an EMBL/GenBank/DDBJ whole genome shotgun (WGS) entry which is preliminary data.</text>
</comment>
<dbReference type="EMBL" id="MHQT01000031">
    <property type="protein sequence ID" value="OHA09054.1"/>
    <property type="molecule type" value="Genomic_DNA"/>
</dbReference>
<name>A0A1G2LBX7_9BACT</name>
<protein>
    <recommendedName>
        <fullName evidence="3">DUF218 domain-containing protein</fullName>
    </recommendedName>
</protein>
<dbReference type="AlphaFoldDB" id="A0A1G2LBX7"/>
<dbReference type="Proteomes" id="UP000178977">
    <property type="component" value="Unassembled WGS sequence"/>
</dbReference>